<keyword evidence="1" id="KW-0472">Membrane</keyword>
<dbReference type="EMBL" id="RBXP01000002">
    <property type="protein sequence ID" value="RKT62864.1"/>
    <property type="molecule type" value="Genomic_DNA"/>
</dbReference>
<evidence type="ECO:0000313" key="4">
    <source>
        <dbReference type="Proteomes" id="UP000270626"/>
    </source>
</evidence>
<proteinExistence type="predicted"/>
<keyword evidence="1" id="KW-1133">Transmembrane helix</keyword>
<accession>A0A495WPB9</accession>
<dbReference type="OrthoDB" id="5296274at2"/>
<protein>
    <recommendedName>
        <fullName evidence="2">DUF2062 domain-containing protein</fullName>
    </recommendedName>
</protein>
<comment type="caution">
    <text evidence="3">The sequence shown here is derived from an EMBL/GenBank/DDBJ whole genome shotgun (WGS) entry which is preliminary data.</text>
</comment>
<name>A0A495WPB9_9RHOO</name>
<sequence>MNRLASRLRALIPTREQIMANRWLRWLSPFLAHPRLWHWSRRGVALGVAIGVFFGLLIPIAQIPVSAAAAVLLRANVPAAAASTLVTNPITFGPVYYAAYRLGAWIHGDTAAPPTDAAAASDDSGIWERIAGLGLPLVTGLAIMAVIFGLASYLIISAVWYWRVKLRRRRQLQFYQTRSGGIKGPG</sequence>
<organism evidence="3 4">
    <name type="scientific">Azonexus fungiphilus</name>
    <dbReference type="NCBI Taxonomy" id="146940"/>
    <lineage>
        <taxon>Bacteria</taxon>
        <taxon>Pseudomonadati</taxon>
        <taxon>Pseudomonadota</taxon>
        <taxon>Betaproteobacteria</taxon>
        <taxon>Rhodocyclales</taxon>
        <taxon>Azonexaceae</taxon>
        <taxon>Azonexus</taxon>
    </lineage>
</organism>
<dbReference type="AlphaFoldDB" id="A0A495WPB9"/>
<evidence type="ECO:0000313" key="3">
    <source>
        <dbReference type="EMBL" id="RKT62864.1"/>
    </source>
</evidence>
<dbReference type="PANTHER" id="PTHR40547:SF1">
    <property type="entry name" value="SLL0298 PROTEIN"/>
    <property type="match status" value="1"/>
</dbReference>
<evidence type="ECO:0000259" key="2">
    <source>
        <dbReference type="Pfam" id="PF09835"/>
    </source>
</evidence>
<feature type="domain" description="DUF2062" evidence="2">
    <location>
        <begin position="24"/>
        <end position="168"/>
    </location>
</feature>
<dbReference type="Pfam" id="PF09835">
    <property type="entry name" value="DUF2062"/>
    <property type="match status" value="1"/>
</dbReference>
<dbReference type="Proteomes" id="UP000270626">
    <property type="component" value="Unassembled WGS sequence"/>
</dbReference>
<keyword evidence="1" id="KW-0812">Transmembrane</keyword>
<evidence type="ECO:0000256" key="1">
    <source>
        <dbReference type="SAM" id="Phobius"/>
    </source>
</evidence>
<feature type="transmembrane region" description="Helical" evidence="1">
    <location>
        <begin position="43"/>
        <end position="63"/>
    </location>
</feature>
<dbReference type="RefSeq" id="WP_121456630.1">
    <property type="nucleotide sequence ID" value="NZ_RBXP01000002.1"/>
</dbReference>
<reference evidence="3 4" key="1">
    <citation type="submission" date="2018-10" db="EMBL/GenBank/DDBJ databases">
        <title>Genomic Encyclopedia of Type Strains, Phase IV (KMG-IV): sequencing the most valuable type-strain genomes for metagenomic binning, comparative biology and taxonomic classification.</title>
        <authorList>
            <person name="Goeker M."/>
        </authorList>
    </citation>
    <scope>NUCLEOTIDE SEQUENCE [LARGE SCALE GENOMIC DNA]</scope>
    <source>
        <strain evidence="3 4">DSM 23841</strain>
    </source>
</reference>
<dbReference type="PANTHER" id="PTHR40547">
    <property type="entry name" value="SLL0298 PROTEIN"/>
    <property type="match status" value="1"/>
</dbReference>
<keyword evidence="4" id="KW-1185">Reference proteome</keyword>
<dbReference type="InterPro" id="IPR018639">
    <property type="entry name" value="DUF2062"/>
</dbReference>
<gene>
    <name evidence="3" type="ORF">DFR40_0198</name>
</gene>
<feature type="transmembrane region" description="Helical" evidence="1">
    <location>
        <begin position="137"/>
        <end position="162"/>
    </location>
</feature>